<name>A0A1C7MVA1_9FUNG</name>
<comment type="caution">
    <text evidence="1">The sequence shown here is derived from an EMBL/GenBank/DDBJ whole genome shotgun (WGS) entry which is preliminary data.</text>
</comment>
<dbReference type="InParanoid" id="A0A1C7MVA1"/>
<proteinExistence type="predicted"/>
<dbReference type="Proteomes" id="UP000093000">
    <property type="component" value="Unassembled WGS sequence"/>
</dbReference>
<sequence>MILVGVIHGPSEPPTTAINHYLEPLVDDLLMLMEG</sequence>
<organism evidence="1 2">
    <name type="scientific">Choanephora cucurbitarum</name>
    <dbReference type="NCBI Taxonomy" id="101091"/>
    <lineage>
        <taxon>Eukaryota</taxon>
        <taxon>Fungi</taxon>
        <taxon>Fungi incertae sedis</taxon>
        <taxon>Mucoromycota</taxon>
        <taxon>Mucoromycotina</taxon>
        <taxon>Mucoromycetes</taxon>
        <taxon>Mucorales</taxon>
        <taxon>Mucorineae</taxon>
        <taxon>Choanephoraceae</taxon>
        <taxon>Choanephoroideae</taxon>
        <taxon>Choanephora</taxon>
    </lineage>
</organism>
<accession>A0A1C7MVA1</accession>
<reference evidence="1 2" key="1">
    <citation type="submission" date="2016-03" db="EMBL/GenBank/DDBJ databases">
        <title>Choanephora cucurbitarum.</title>
        <authorList>
            <person name="Min B."/>
            <person name="Park H."/>
            <person name="Park J.-H."/>
            <person name="Shin H.-D."/>
            <person name="Choi I.-G."/>
        </authorList>
    </citation>
    <scope>NUCLEOTIDE SEQUENCE [LARGE SCALE GENOMIC DNA]</scope>
    <source>
        <strain evidence="1 2">KUS-F28377</strain>
    </source>
</reference>
<feature type="non-terminal residue" evidence="1">
    <location>
        <position position="35"/>
    </location>
</feature>
<dbReference type="EMBL" id="LUGH01001724">
    <property type="protein sequence ID" value="OBZ80791.1"/>
    <property type="molecule type" value="Genomic_DNA"/>
</dbReference>
<keyword evidence="2" id="KW-1185">Reference proteome</keyword>
<evidence type="ECO:0000313" key="1">
    <source>
        <dbReference type="EMBL" id="OBZ80791.1"/>
    </source>
</evidence>
<dbReference type="OrthoDB" id="3039677at2759"/>
<evidence type="ECO:0000313" key="2">
    <source>
        <dbReference type="Proteomes" id="UP000093000"/>
    </source>
</evidence>
<dbReference type="AlphaFoldDB" id="A0A1C7MVA1"/>
<gene>
    <name evidence="1" type="ORF">A0J61_11160</name>
</gene>
<protein>
    <submittedName>
        <fullName evidence="1">Uncharacterized protein</fullName>
    </submittedName>
</protein>